<proteinExistence type="predicted"/>
<dbReference type="Proteomes" id="UP000676409">
    <property type="component" value="Chromosome"/>
</dbReference>
<protein>
    <submittedName>
        <fullName evidence="1">Purine nucleoside permease</fullName>
    </submittedName>
</protein>
<dbReference type="PIRSF" id="PIRSF013171">
    <property type="entry name" value="Pur_nuclsid_perm"/>
    <property type="match status" value="1"/>
</dbReference>
<dbReference type="AlphaFoldDB" id="A0A975IW14"/>
<evidence type="ECO:0000313" key="1">
    <source>
        <dbReference type="EMBL" id="QUD89388.1"/>
    </source>
</evidence>
<organism evidence="1 2">
    <name type="scientific">Phenylobacterium montanum</name>
    <dbReference type="NCBI Taxonomy" id="2823693"/>
    <lineage>
        <taxon>Bacteria</taxon>
        <taxon>Pseudomonadati</taxon>
        <taxon>Pseudomonadota</taxon>
        <taxon>Alphaproteobacteria</taxon>
        <taxon>Caulobacterales</taxon>
        <taxon>Caulobacteraceae</taxon>
        <taxon>Phenylobacterium</taxon>
    </lineage>
</organism>
<dbReference type="RefSeq" id="WP_211939440.1">
    <property type="nucleotide sequence ID" value="NZ_CP073078.1"/>
</dbReference>
<dbReference type="KEGG" id="caul:KCG34_05775"/>
<dbReference type="PANTHER" id="PTHR38643:SF1">
    <property type="entry name" value="PURINE NUCLEOSIDE PERMEASE C285.05-RELATED"/>
    <property type="match status" value="1"/>
</dbReference>
<dbReference type="Pfam" id="PF06516">
    <property type="entry name" value="NUP"/>
    <property type="match status" value="1"/>
</dbReference>
<reference evidence="1" key="1">
    <citation type="submission" date="2021-04" db="EMBL/GenBank/DDBJ databases">
        <title>The complete genome sequence of Caulobacter sp. S6.</title>
        <authorList>
            <person name="Tang Y."/>
            <person name="Ouyang W."/>
            <person name="Liu Q."/>
            <person name="Huang B."/>
            <person name="Guo Z."/>
            <person name="Lei P."/>
        </authorList>
    </citation>
    <scope>NUCLEOTIDE SEQUENCE</scope>
    <source>
        <strain evidence="1">S6</strain>
    </source>
</reference>
<dbReference type="InterPro" id="IPR009486">
    <property type="entry name" value="Pur_nuclsid_perm"/>
</dbReference>
<dbReference type="GO" id="GO:0055085">
    <property type="term" value="P:transmembrane transport"/>
    <property type="evidence" value="ECO:0007669"/>
    <property type="project" value="InterPro"/>
</dbReference>
<accession>A0A975IW14</accession>
<dbReference type="EMBL" id="CP073078">
    <property type="protein sequence ID" value="QUD89388.1"/>
    <property type="molecule type" value="Genomic_DNA"/>
</dbReference>
<keyword evidence="2" id="KW-1185">Reference proteome</keyword>
<sequence length="359" mass="39051">MDWLQRLTLRIGAVLAGLSLAGGALASMPHRTEVRVVVVTTWESTRGGEDHGELHAWQARWPLSQALPFPVGVHSLQYDPKRHVLAILTGMATARAAASIMALGTDPRFDLSHAYWIVAGTAGVDPKIGSVGSAAWARWVVDGDLAQELDARDMPADWPTGILPYGRTRPYEQPAPNAHNADGNVAYALNPRLVDWAFSRTRNLTLPDDPALARLRAPYAGAGARPPFVLEGEGLMSARTWYGARMNDWAERWVDYWTGGKGQFAMSAEEDTGIMQALTFLARDRRVRLDRVLILRAASDYTVQPPGVTAADFVAQEASAGFPAEPQALDSLYRVGEPVARALADDWKHTRDVTPGGAP</sequence>
<name>A0A975IW14_9CAUL</name>
<dbReference type="PANTHER" id="PTHR38643">
    <property type="entry name" value="PURINE NUCLEOSIDE PERMEASE C285.05-RELATED"/>
    <property type="match status" value="1"/>
</dbReference>
<gene>
    <name evidence="1" type="ORF">KCG34_05775</name>
</gene>
<evidence type="ECO:0000313" key="2">
    <source>
        <dbReference type="Proteomes" id="UP000676409"/>
    </source>
</evidence>